<protein>
    <submittedName>
        <fullName evidence="1">Uncharacterized protein</fullName>
    </submittedName>
</protein>
<evidence type="ECO:0000313" key="2">
    <source>
        <dbReference type="Proteomes" id="UP000318053"/>
    </source>
</evidence>
<keyword evidence="2" id="KW-1185">Reference proteome</keyword>
<dbReference type="AlphaFoldDB" id="A0A5C5XXA4"/>
<evidence type="ECO:0000313" key="1">
    <source>
        <dbReference type="EMBL" id="TWT67328.1"/>
    </source>
</evidence>
<comment type="caution">
    <text evidence="1">The sequence shown here is derived from an EMBL/GenBank/DDBJ whole genome shotgun (WGS) entry which is preliminary data.</text>
</comment>
<accession>A0A5C5XXA4</accession>
<proteinExistence type="predicted"/>
<dbReference type="Proteomes" id="UP000318053">
    <property type="component" value="Unassembled WGS sequence"/>
</dbReference>
<organism evidence="1 2">
    <name type="scientific">Allorhodopirellula solitaria</name>
    <dbReference type="NCBI Taxonomy" id="2527987"/>
    <lineage>
        <taxon>Bacteria</taxon>
        <taxon>Pseudomonadati</taxon>
        <taxon>Planctomycetota</taxon>
        <taxon>Planctomycetia</taxon>
        <taxon>Pirellulales</taxon>
        <taxon>Pirellulaceae</taxon>
        <taxon>Allorhodopirellula</taxon>
    </lineage>
</organism>
<dbReference type="EMBL" id="SJPK01000004">
    <property type="protein sequence ID" value="TWT67328.1"/>
    <property type="molecule type" value="Genomic_DNA"/>
</dbReference>
<reference evidence="1 2" key="1">
    <citation type="submission" date="2019-02" db="EMBL/GenBank/DDBJ databases">
        <title>Deep-cultivation of Planctomycetes and their phenomic and genomic characterization uncovers novel biology.</title>
        <authorList>
            <person name="Wiegand S."/>
            <person name="Jogler M."/>
            <person name="Boedeker C."/>
            <person name="Pinto D."/>
            <person name="Vollmers J."/>
            <person name="Rivas-Marin E."/>
            <person name="Kohn T."/>
            <person name="Peeters S.H."/>
            <person name="Heuer A."/>
            <person name="Rast P."/>
            <person name="Oberbeckmann S."/>
            <person name="Bunk B."/>
            <person name="Jeske O."/>
            <person name="Meyerdierks A."/>
            <person name="Storesund J.E."/>
            <person name="Kallscheuer N."/>
            <person name="Luecker S."/>
            <person name="Lage O.M."/>
            <person name="Pohl T."/>
            <person name="Merkel B.J."/>
            <person name="Hornburger P."/>
            <person name="Mueller R.-W."/>
            <person name="Bruemmer F."/>
            <person name="Labrenz M."/>
            <person name="Spormann A.M."/>
            <person name="Op Den Camp H."/>
            <person name="Overmann J."/>
            <person name="Amann R."/>
            <person name="Jetten M.S.M."/>
            <person name="Mascher T."/>
            <person name="Medema M.H."/>
            <person name="Devos D.P."/>
            <person name="Kaster A.-K."/>
            <person name="Ovreas L."/>
            <person name="Rohde M."/>
            <person name="Galperin M.Y."/>
            <person name="Jogler C."/>
        </authorList>
    </citation>
    <scope>NUCLEOTIDE SEQUENCE [LARGE SCALE GENOMIC DNA]</scope>
    <source>
        <strain evidence="1 2">CA85</strain>
    </source>
</reference>
<sequence length="85" mass="9091">MVDKVLCPDDCSTSVLGRHVICRGAYPVVFAYAQTTGYFLSSLSGYLLVTKGARAVGLFHRQILSELRIGASSDGRSRLAAIVLA</sequence>
<gene>
    <name evidence="1" type="ORF">CA85_21780</name>
</gene>
<name>A0A5C5XXA4_9BACT</name>